<name>A0A4U5MM60_STECR</name>
<feature type="region of interest" description="Disordered" evidence="1">
    <location>
        <begin position="53"/>
        <end position="80"/>
    </location>
</feature>
<dbReference type="Proteomes" id="UP000298663">
    <property type="component" value="Unassembled WGS sequence"/>
</dbReference>
<feature type="compositionally biased region" description="Basic residues" evidence="1">
    <location>
        <begin position="69"/>
        <end position="80"/>
    </location>
</feature>
<reference evidence="2 3" key="1">
    <citation type="journal article" date="2015" name="Genome Biol.">
        <title>Comparative genomics of Steinernema reveals deeply conserved gene regulatory networks.</title>
        <authorList>
            <person name="Dillman A.R."/>
            <person name="Macchietto M."/>
            <person name="Porter C.F."/>
            <person name="Rogers A."/>
            <person name="Williams B."/>
            <person name="Antoshechkin I."/>
            <person name="Lee M.M."/>
            <person name="Goodwin Z."/>
            <person name="Lu X."/>
            <person name="Lewis E.E."/>
            <person name="Goodrich-Blair H."/>
            <person name="Stock S.P."/>
            <person name="Adams B.J."/>
            <person name="Sternberg P.W."/>
            <person name="Mortazavi A."/>
        </authorList>
    </citation>
    <scope>NUCLEOTIDE SEQUENCE [LARGE SCALE GENOMIC DNA]</scope>
    <source>
        <strain evidence="2 3">ALL</strain>
    </source>
</reference>
<evidence type="ECO:0000256" key="1">
    <source>
        <dbReference type="SAM" id="MobiDB-lite"/>
    </source>
</evidence>
<feature type="region of interest" description="Disordered" evidence="1">
    <location>
        <begin position="1"/>
        <end position="32"/>
    </location>
</feature>
<comment type="caution">
    <text evidence="2">The sequence shown here is derived from an EMBL/GenBank/DDBJ whole genome shotgun (WGS) entry which is preliminary data.</text>
</comment>
<feature type="compositionally biased region" description="Basic and acidic residues" evidence="1">
    <location>
        <begin position="11"/>
        <end position="21"/>
    </location>
</feature>
<feature type="compositionally biased region" description="Pro residues" evidence="1">
    <location>
        <begin position="1"/>
        <end position="10"/>
    </location>
</feature>
<dbReference type="AlphaFoldDB" id="A0A4U5MM60"/>
<reference evidence="2 3" key="2">
    <citation type="journal article" date="2019" name="G3 (Bethesda)">
        <title>Hybrid Assembly of the Genome of the Entomopathogenic Nematode Steinernema carpocapsae Identifies the X-Chromosome.</title>
        <authorList>
            <person name="Serra L."/>
            <person name="Macchietto M."/>
            <person name="Macias-Munoz A."/>
            <person name="McGill C.J."/>
            <person name="Rodriguez I.M."/>
            <person name="Rodriguez B."/>
            <person name="Murad R."/>
            <person name="Mortazavi A."/>
        </authorList>
    </citation>
    <scope>NUCLEOTIDE SEQUENCE [LARGE SCALE GENOMIC DNA]</scope>
    <source>
        <strain evidence="2 3">ALL</strain>
    </source>
</reference>
<feature type="compositionally biased region" description="Basic and acidic residues" evidence="1">
    <location>
        <begin position="55"/>
        <end position="65"/>
    </location>
</feature>
<accession>A0A4U5MM60</accession>
<sequence length="80" mass="9102">MPGGPGPPRGPKTDQQRHGDLEDQASQEVPEGRFGILLDLGSRLQGSPLHHQFHRSQDLLEDQHSTHQWQKKSRLRARHV</sequence>
<keyword evidence="3" id="KW-1185">Reference proteome</keyword>
<evidence type="ECO:0000313" key="2">
    <source>
        <dbReference type="EMBL" id="TKR70567.1"/>
    </source>
</evidence>
<gene>
    <name evidence="2" type="ORF">L596_022575</name>
</gene>
<organism evidence="2 3">
    <name type="scientific">Steinernema carpocapsae</name>
    <name type="common">Entomopathogenic nematode</name>
    <dbReference type="NCBI Taxonomy" id="34508"/>
    <lineage>
        <taxon>Eukaryota</taxon>
        <taxon>Metazoa</taxon>
        <taxon>Ecdysozoa</taxon>
        <taxon>Nematoda</taxon>
        <taxon>Chromadorea</taxon>
        <taxon>Rhabditida</taxon>
        <taxon>Tylenchina</taxon>
        <taxon>Panagrolaimomorpha</taxon>
        <taxon>Strongyloidoidea</taxon>
        <taxon>Steinernematidae</taxon>
        <taxon>Steinernema</taxon>
    </lineage>
</organism>
<evidence type="ECO:0000313" key="3">
    <source>
        <dbReference type="Proteomes" id="UP000298663"/>
    </source>
</evidence>
<dbReference type="EMBL" id="AZBU02000007">
    <property type="protein sequence ID" value="TKR70567.1"/>
    <property type="molecule type" value="Genomic_DNA"/>
</dbReference>
<proteinExistence type="predicted"/>
<protein>
    <submittedName>
        <fullName evidence="2">Uncharacterized protein</fullName>
    </submittedName>
</protein>